<dbReference type="AlphaFoldDB" id="X0W0P7"/>
<evidence type="ECO:0000259" key="1">
    <source>
        <dbReference type="Pfam" id="PF07589"/>
    </source>
</evidence>
<proteinExistence type="predicted"/>
<sequence>SQILYGQNGATYDADMDDLMIIAQELNNFRQGLGTIIGDADLSDYVDDDDLSLMLTNWNASTDYFNFGDFDSSGYIDDDDLSLILTNWNAGSAGSAATPEPATMSLLALGALAVLRRRK</sequence>
<dbReference type="EMBL" id="BARS01030013">
    <property type="protein sequence ID" value="GAG16912.1"/>
    <property type="molecule type" value="Genomic_DNA"/>
</dbReference>
<name>X0W0P7_9ZZZZ</name>
<gene>
    <name evidence="2" type="ORF">S01H1_46848</name>
</gene>
<comment type="caution">
    <text evidence="2">The sequence shown here is derived from an EMBL/GenBank/DDBJ whole genome shotgun (WGS) entry which is preliminary data.</text>
</comment>
<reference evidence="2" key="1">
    <citation type="journal article" date="2014" name="Front. Microbiol.">
        <title>High frequency of phylogenetically diverse reductive dehalogenase-homologous genes in deep subseafloor sedimentary metagenomes.</title>
        <authorList>
            <person name="Kawai M."/>
            <person name="Futagami T."/>
            <person name="Toyoda A."/>
            <person name="Takaki Y."/>
            <person name="Nishi S."/>
            <person name="Hori S."/>
            <person name="Arai W."/>
            <person name="Tsubouchi T."/>
            <person name="Morono Y."/>
            <person name="Uchiyama I."/>
            <person name="Ito T."/>
            <person name="Fujiyama A."/>
            <person name="Inagaki F."/>
            <person name="Takami H."/>
        </authorList>
    </citation>
    <scope>NUCLEOTIDE SEQUENCE</scope>
    <source>
        <strain evidence="2">Expedition CK06-06</strain>
    </source>
</reference>
<dbReference type="InterPro" id="IPR013424">
    <property type="entry name" value="Ice-binding_C"/>
</dbReference>
<dbReference type="Pfam" id="PF07589">
    <property type="entry name" value="PEP-CTERM"/>
    <property type="match status" value="1"/>
</dbReference>
<dbReference type="InterPro" id="IPR018247">
    <property type="entry name" value="EF_Hand_1_Ca_BS"/>
</dbReference>
<dbReference type="SUPFAM" id="SSF47473">
    <property type="entry name" value="EF-hand"/>
    <property type="match status" value="1"/>
</dbReference>
<dbReference type="NCBIfam" id="TIGR02595">
    <property type="entry name" value="PEP_CTERM"/>
    <property type="match status" value="1"/>
</dbReference>
<feature type="non-terminal residue" evidence="2">
    <location>
        <position position="1"/>
    </location>
</feature>
<protein>
    <recommendedName>
        <fullName evidence="1">Ice-binding protein C-terminal domain-containing protein</fullName>
    </recommendedName>
</protein>
<dbReference type="InterPro" id="IPR011992">
    <property type="entry name" value="EF-hand-dom_pair"/>
</dbReference>
<feature type="domain" description="Ice-binding protein C-terminal" evidence="1">
    <location>
        <begin position="97"/>
        <end position="119"/>
    </location>
</feature>
<dbReference type="PROSITE" id="PS00018">
    <property type="entry name" value="EF_HAND_1"/>
    <property type="match status" value="1"/>
</dbReference>
<organism evidence="2">
    <name type="scientific">marine sediment metagenome</name>
    <dbReference type="NCBI Taxonomy" id="412755"/>
    <lineage>
        <taxon>unclassified sequences</taxon>
        <taxon>metagenomes</taxon>
        <taxon>ecological metagenomes</taxon>
    </lineage>
</organism>
<evidence type="ECO:0000313" key="2">
    <source>
        <dbReference type="EMBL" id="GAG16912.1"/>
    </source>
</evidence>
<accession>X0W0P7</accession>